<dbReference type="GO" id="GO:0044877">
    <property type="term" value="F:protein-containing complex binding"/>
    <property type="evidence" value="ECO:0007669"/>
    <property type="project" value="TreeGrafter"/>
</dbReference>
<sequence>MAAKRLVVAGGSGFLGSRICRAAAARGWEVTSLSRSGEPHWDTVTSSKERPSWASSVEWAKADILKPETYKPFLTGASAVVHTMGILLEADYKGVVQGREPLVGGLQRAFSSSKLGSQNPLQRKEGEALEPKEKDGQLTYELMNRDSGKFNSSDWEPGIGIWKVACILMLTSNTAIALAQESSNEHVPTFVYISAAAGAPVLPARYITTKREAEATIASSLPELRSIFIRPGFMYDSSRKFTLPIALGGFVASEFNNLLGNKLGFLGAMAEKPLKVDVVGEAVVEALEDESTRGAVGTKQIEQLATKAWRKTML</sequence>
<dbReference type="SUPFAM" id="SSF51735">
    <property type="entry name" value="NAD(P)-binding Rossmann-fold domains"/>
    <property type="match status" value="1"/>
</dbReference>
<feature type="compositionally biased region" description="Basic and acidic residues" evidence="1">
    <location>
        <begin position="122"/>
        <end position="135"/>
    </location>
</feature>
<feature type="domain" description="NAD-dependent epimerase/dehydratase" evidence="2">
    <location>
        <begin position="7"/>
        <end position="83"/>
    </location>
</feature>
<dbReference type="InterPro" id="IPR051207">
    <property type="entry name" value="ComplexI_NDUFA9_subunit"/>
</dbReference>
<dbReference type="Pfam" id="PF01370">
    <property type="entry name" value="Epimerase"/>
    <property type="match status" value="1"/>
</dbReference>
<dbReference type="InterPro" id="IPR036291">
    <property type="entry name" value="NAD(P)-bd_dom_sf"/>
</dbReference>
<evidence type="ECO:0000256" key="1">
    <source>
        <dbReference type="SAM" id="MobiDB-lite"/>
    </source>
</evidence>
<dbReference type="Gene3D" id="3.40.50.720">
    <property type="entry name" value="NAD(P)-binding Rossmann-like Domain"/>
    <property type="match status" value="2"/>
</dbReference>
<proteinExistence type="predicted"/>
<evidence type="ECO:0000313" key="4">
    <source>
        <dbReference type="Proteomes" id="UP000190744"/>
    </source>
</evidence>
<comment type="caution">
    <text evidence="3">The sequence shown here is derived from an EMBL/GenBank/DDBJ whole genome shotgun (WGS) entry which is preliminary data.</text>
</comment>
<protein>
    <submittedName>
        <fullName evidence="3">Putative NAD dependent epimerase/dehydratase</fullName>
    </submittedName>
</protein>
<dbReference type="PANTHER" id="PTHR12126:SF16">
    <property type="entry name" value="MIOREX COMPLEX COMPONENT 2"/>
    <property type="match status" value="1"/>
</dbReference>
<evidence type="ECO:0000259" key="2">
    <source>
        <dbReference type="Pfam" id="PF01370"/>
    </source>
</evidence>
<name>A0A1S9RL88_PENBI</name>
<dbReference type="AlphaFoldDB" id="A0A1S9RL88"/>
<organism evidence="3 4">
    <name type="scientific">Penicillium brasilianum</name>
    <dbReference type="NCBI Taxonomy" id="104259"/>
    <lineage>
        <taxon>Eukaryota</taxon>
        <taxon>Fungi</taxon>
        <taxon>Dikarya</taxon>
        <taxon>Ascomycota</taxon>
        <taxon>Pezizomycotina</taxon>
        <taxon>Eurotiomycetes</taxon>
        <taxon>Eurotiomycetidae</taxon>
        <taxon>Eurotiales</taxon>
        <taxon>Aspergillaceae</taxon>
        <taxon>Penicillium</taxon>
    </lineage>
</organism>
<gene>
    <name evidence="3" type="ORF">PEBR_24463</name>
</gene>
<dbReference type="EMBL" id="LJBN01000155">
    <property type="protein sequence ID" value="OOQ86131.1"/>
    <property type="molecule type" value="Genomic_DNA"/>
</dbReference>
<reference evidence="4" key="1">
    <citation type="submission" date="2015-09" db="EMBL/GenBank/DDBJ databases">
        <authorList>
            <person name="Fill T.P."/>
            <person name="Baretta J.F."/>
            <person name="de Almeida L.G."/>
            <person name="Rocha M."/>
            <person name="de Souza D.H."/>
            <person name="Malavazi I."/>
            <person name="Cerdeira L.T."/>
            <person name="Hong H."/>
            <person name="Samborskyy M."/>
            <person name="de Vasconcelos A.T."/>
            <person name="Leadlay P."/>
            <person name="Rodrigues-Filho E."/>
        </authorList>
    </citation>
    <scope>NUCLEOTIDE SEQUENCE [LARGE SCALE GENOMIC DNA]</scope>
    <source>
        <strain evidence="4">LaBioMMi 136</strain>
    </source>
</reference>
<dbReference type="Proteomes" id="UP000190744">
    <property type="component" value="Unassembled WGS sequence"/>
</dbReference>
<feature type="region of interest" description="Disordered" evidence="1">
    <location>
        <begin position="114"/>
        <end position="135"/>
    </location>
</feature>
<accession>A0A1S9RL88</accession>
<dbReference type="InterPro" id="IPR001509">
    <property type="entry name" value="Epimerase_deHydtase"/>
</dbReference>
<evidence type="ECO:0000313" key="3">
    <source>
        <dbReference type="EMBL" id="OOQ86131.1"/>
    </source>
</evidence>
<dbReference type="PANTHER" id="PTHR12126">
    <property type="entry name" value="NADH-UBIQUINONE OXIDOREDUCTASE 39 KDA SUBUNIT-RELATED"/>
    <property type="match status" value="1"/>
</dbReference>
<dbReference type="GO" id="GO:0005739">
    <property type="term" value="C:mitochondrion"/>
    <property type="evidence" value="ECO:0007669"/>
    <property type="project" value="TreeGrafter"/>
</dbReference>